<name>A0ABV9VZ52_9ACTN</name>
<reference evidence="3" key="1">
    <citation type="journal article" date="2019" name="Int. J. Syst. Evol. Microbiol.">
        <title>The Global Catalogue of Microorganisms (GCM) 10K type strain sequencing project: providing services to taxonomists for standard genome sequencing and annotation.</title>
        <authorList>
            <consortium name="The Broad Institute Genomics Platform"/>
            <consortium name="The Broad Institute Genome Sequencing Center for Infectious Disease"/>
            <person name="Wu L."/>
            <person name="Ma J."/>
        </authorList>
    </citation>
    <scope>NUCLEOTIDE SEQUENCE [LARGE SCALE GENOMIC DNA]</scope>
    <source>
        <strain evidence="3">CGMCC 4.7152</strain>
    </source>
</reference>
<keyword evidence="3" id="KW-1185">Reference proteome</keyword>
<gene>
    <name evidence="2" type="ORF">ACFPIJ_23925</name>
</gene>
<evidence type="ECO:0000313" key="3">
    <source>
        <dbReference type="Proteomes" id="UP001595912"/>
    </source>
</evidence>
<accession>A0ABV9VZ52</accession>
<protein>
    <recommendedName>
        <fullName evidence="4">FG-GAP repeat protein</fullName>
    </recommendedName>
</protein>
<dbReference type="Proteomes" id="UP001595912">
    <property type="component" value="Unassembled WGS sequence"/>
</dbReference>
<proteinExistence type="predicted"/>
<comment type="caution">
    <text evidence="2">The sequence shown here is derived from an EMBL/GenBank/DDBJ whole genome shotgun (WGS) entry which is preliminary data.</text>
</comment>
<feature type="chain" id="PRO_5045653145" description="FG-GAP repeat protein" evidence="1">
    <location>
        <begin position="31"/>
        <end position="413"/>
    </location>
</feature>
<dbReference type="EMBL" id="JBHSIU010000028">
    <property type="protein sequence ID" value="MFC5000875.1"/>
    <property type="molecule type" value="Genomic_DNA"/>
</dbReference>
<keyword evidence="1" id="KW-0732">Signal</keyword>
<dbReference type="RefSeq" id="WP_380117404.1">
    <property type="nucleotide sequence ID" value="NZ_JBHSIU010000028.1"/>
</dbReference>
<evidence type="ECO:0000313" key="2">
    <source>
        <dbReference type="EMBL" id="MFC5000875.1"/>
    </source>
</evidence>
<feature type="signal peptide" evidence="1">
    <location>
        <begin position="1"/>
        <end position="30"/>
    </location>
</feature>
<sequence length="413" mass="42696">MRRARLLRTVAVATALLLGQALITPTAAEATTVPPAAPTVTAISAPYTIGVAGKFTFAEPAGSPVPAAFVYQLNSGAPTQVTAGKRQVTASIVLTRFTNTLAVWAVEPDGTFTDTTTMFVNAAYPPPFADQDLTGDGKPDLLISGPATGLAQGLWLTAGKALRGGLHTPATNIASLTNWTAPDFDGTQVISGHFTGTSFNDVLVYYPTGNNAGMAVIAPSLDNGGPVDSIGGAVLPSGTMTDMNGDNPIAVANAYDSAGTGNAYPDLFAIVGNPSLGYTFDYYPNYNGTGAYYMANPTPLATPAGGADWDSWRIASKLLPNGTALLLWNPTTGALHLWESVTYDGTTLHYTAYQLATNWQPAAASVQLTQDATGNPIIWTVSSTGDATAYLVKNLSPTGVATLKAQPAQSLLS</sequence>
<evidence type="ECO:0008006" key="4">
    <source>
        <dbReference type="Google" id="ProtNLM"/>
    </source>
</evidence>
<evidence type="ECO:0000256" key="1">
    <source>
        <dbReference type="SAM" id="SignalP"/>
    </source>
</evidence>
<organism evidence="2 3">
    <name type="scientific">Dactylosporangium cerinum</name>
    <dbReference type="NCBI Taxonomy" id="1434730"/>
    <lineage>
        <taxon>Bacteria</taxon>
        <taxon>Bacillati</taxon>
        <taxon>Actinomycetota</taxon>
        <taxon>Actinomycetes</taxon>
        <taxon>Micromonosporales</taxon>
        <taxon>Micromonosporaceae</taxon>
        <taxon>Dactylosporangium</taxon>
    </lineage>
</organism>